<evidence type="ECO:0000259" key="4">
    <source>
        <dbReference type="PROSITE" id="PS50043"/>
    </source>
</evidence>
<evidence type="ECO:0000313" key="6">
    <source>
        <dbReference type="EMBL" id="TDY67806.1"/>
    </source>
</evidence>
<dbReference type="SMART" id="SM00448">
    <property type="entry name" value="REC"/>
    <property type="match status" value="1"/>
</dbReference>
<dbReference type="GO" id="GO:0003677">
    <property type="term" value="F:DNA binding"/>
    <property type="evidence" value="ECO:0007669"/>
    <property type="project" value="UniProtKB-KW"/>
</dbReference>
<feature type="domain" description="Response regulatory" evidence="5">
    <location>
        <begin position="44"/>
        <end position="160"/>
    </location>
</feature>
<evidence type="ECO:0000259" key="5">
    <source>
        <dbReference type="PROSITE" id="PS50110"/>
    </source>
</evidence>
<dbReference type="EMBL" id="SORO01000003">
    <property type="protein sequence ID" value="TDY67806.1"/>
    <property type="molecule type" value="Genomic_DNA"/>
</dbReference>
<dbReference type="Pfam" id="PF00196">
    <property type="entry name" value="GerE"/>
    <property type="match status" value="1"/>
</dbReference>
<evidence type="ECO:0000256" key="3">
    <source>
        <dbReference type="PROSITE-ProRule" id="PRU00169"/>
    </source>
</evidence>
<dbReference type="InterPro" id="IPR058245">
    <property type="entry name" value="NreC/VraR/RcsB-like_REC"/>
</dbReference>
<dbReference type="Pfam" id="PF00072">
    <property type="entry name" value="Response_reg"/>
    <property type="match status" value="1"/>
</dbReference>
<dbReference type="InterPro" id="IPR001789">
    <property type="entry name" value="Sig_transdc_resp-reg_receiver"/>
</dbReference>
<protein>
    <submittedName>
        <fullName evidence="6">LuxR family two component transcriptional regulator</fullName>
    </submittedName>
</protein>
<dbReference type="Proteomes" id="UP000294684">
    <property type="component" value="Unassembled WGS sequence"/>
</dbReference>
<dbReference type="SUPFAM" id="SSF46894">
    <property type="entry name" value="C-terminal effector domain of the bipartite response regulators"/>
    <property type="match status" value="1"/>
</dbReference>
<dbReference type="PROSITE" id="PS50110">
    <property type="entry name" value="RESPONSE_REGULATORY"/>
    <property type="match status" value="1"/>
</dbReference>
<organism evidence="6 7">
    <name type="scientific">Leptospira meyeri</name>
    <dbReference type="NCBI Taxonomy" id="29508"/>
    <lineage>
        <taxon>Bacteria</taxon>
        <taxon>Pseudomonadati</taxon>
        <taxon>Spirochaetota</taxon>
        <taxon>Spirochaetia</taxon>
        <taxon>Leptospirales</taxon>
        <taxon>Leptospiraceae</taxon>
        <taxon>Leptospira</taxon>
    </lineage>
</organism>
<dbReference type="PROSITE" id="PS50043">
    <property type="entry name" value="HTH_LUXR_2"/>
    <property type="match status" value="1"/>
</dbReference>
<dbReference type="PANTHER" id="PTHR43214">
    <property type="entry name" value="TWO-COMPONENT RESPONSE REGULATOR"/>
    <property type="match status" value="1"/>
</dbReference>
<comment type="caution">
    <text evidence="6">The sequence shown here is derived from an EMBL/GenBank/DDBJ whole genome shotgun (WGS) entry which is preliminary data.</text>
</comment>
<dbReference type="AlphaFoldDB" id="A0A4R8MKT7"/>
<dbReference type="InterPro" id="IPR016032">
    <property type="entry name" value="Sig_transdc_resp-reg_C-effctor"/>
</dbReference>
<feature type="domain" description="HTH luxR-type" evidence="4">
    <location>
        <begin position="177"/>
        <end position="242"/>
    </location>
</feature>
<reference evidence="6 7" key="1">
    <citation type="submission" date="2019-03" db="EMBL/GenBank/DDBJ databases">
        <title>Genomic Encyclopedia of Archaeal and Bacterial Type Strains, Phase II (KMG-II): from individual species to whole genera.</title>
        <authorList>
            <person name="Goeker M."/>
        </authorList>
    </citation>
    <scope>NUCLEOTIDE SEQUENCE [LARGE SCALE GENOMIC DNA]</scope>
    <source>
        <strain evidence="6 7">DSM 21537</strain>
    </source>
</reference>
<dbReference type="InterPro" id="IPR011006">
    <property type="entry name" value="CheY-like_superfamily"/>
</dbReference>
<evidence type="ECO:0000256" key="1">
    <source>
        <dbReference type="ARBA" id="ARBA00022553"/>
    </source>
</evidence>
<dbReference type="PANTHER" id="PTHR43214:SF43">
    <property type="entry name" value="TWO-COMPONENT RESPONSE REGULATOR"/>
    <property type="match status" value="1"/>
</dbReference>
<dbReference type="GO" id="GO:0000160">
    <property type="term" value="P:phosphorelay signal transduction system"/>
    <property type="evidence" value="ECO:0007669"/>
    <property type="project" value="InterPro"/>
</dbReference>
<dbReference type="GO" id="GO:0006355">
    <property type="term" value="P:regulation of DNA-templated transcription"/>
    <property type="evidence" value="ECO:0007669"/>
    <property type="project" value="InterPro"/>
</dbReference>
<dbReference type="CDD" id="cd17535">
    <property type="entry name" value="REC_NarL-like"/>
    <property type="match status" value="1"/>
</dbReference>
<sequence>MIFYGQMGRDSTNIFNSPRLLGGNARDKRFLVPNKGKFMTPKKKVLLVEDHAVTRVGVKHVVNSSTDFEVVGEAEHSSQIAPLLNDTRPDFVLLDLRIPGENVLNMVKDWKKEHPNLKVVTLTMLDEQPIVHSAIEAGVDGYLLKSDDLSSLTKNLNEIASGKTVYSKNLKLSFNRKPQDGKVANKKEKQILTLLGHGKTYQEIGTEIGLSKRTVEYHVGRLKDRFNAKTVAELIGRAKEQMLI</sequence>
<accession>A0A4R8MKT7</accession>
<dbReference type="InterPro" id="IPR000792">
    <property type="entry name" value="Tscrpt_reg_LuxR_C"/>
</dbReference>
<keyword evidence="1 3" id="KW-0597">Phosphoprotein</keyword>
<dbReference type="STRING" id="1193051.LEP1GSC017_0574"/>
<keyword evidence="2" id="KW-0238">DNA-binding</keyword>
<evidence type="ECO:0000313" key="7">
    <source>
        <dbReference type="Proteomes" id="UP000294684"/>
    </source>
</evidence>
<evidence type="ECO:0000256" key="2">
    <source>
        <dbReference type="ARBA" id="ARBA00023125"/>
    </source>
</evidence>
<gene>
    <name evidence="6" type="ORF">CLV96_3360</name>
</gene>
<dbReference type="PRINTS" id="PR00038">
    <property type="entry name" value="HTHLUXR"/>
</dbReference>
<proteinExistence type="predicted"/>
<dbReference type="Gene3D" id="3.40.50.2300">
    <property type="match status" value="1"/>
</dbReference>
<dbReference type="CDD" id="cd06170">
    <property type="entry name" value="LuxR_C_like"/>
    <property type="match status" value="1"/>
</dbReference>
<keyword evidence="7" id="KW-1185">Reference proteome</keyword>
<dbReference type="PROSITE" id="PS00622">
    <property type="entry name" value="HTH_LUXR_1"/>
    <property type="match status" value="1"/>
</dbReference>
<feature type="modified residue" description="4-aspartylphosphate" evidence="3">
    <location>
        <position position="95"/>
    </location>
</feature>
<dbReference type="SMART" id="SM00421">
    <property type="entry name" value="HTH_LUXR"/>
    <property type="match status" value="1"/>
</dbReference>
<name>A0A4R8MKT7_LEPME</name>
<dbReference type="SUPFAM" id="SSF52172">
    <property type="entry name" value="CheY-like"/>
    <property type="match status" value="1"/>
</dbReference>
<dbReference type="InterPro" id="IPR039420">
    <property type="entry name" value="WalR-like"/>
</dbReference>